<name>A0A1J7H2Z9_LUPAN</name>
<proteinExistence type="predicted"/>
<dbReference type="GO" id="GO:0016567">
    <property type="term" value="P:protein ubiquitination"/>
    <property type="evidence" value="ECO:0007669"/>
    <property type="project" value="TreeGrafter"/>
</dbReference>
<dbReference type="GO" id="GO:0004842">
    <property type="term" value="F:ubiquitin-protein transferase activity"/>
    <property type="evidence" value="ECO:0007669"/>
    <property type="project" value="TreeGrafter"/>
</dbReference>
<evidence type="ECO:0000313" key="3">
    <source>
        <dbReference type="Proteomes" id="UP000188354"/>
    </source>
</evidence>
<dbReference type="GO" id="GO:0005634">
    <property type="term" value="C:nucleus"/>
    <property type="evidence" value="ECO:0007669"/>
    <property type="project" value="TreeGrafter"/>
</dbReference>
<accession>A0A1J7H2Z9</accession>
<organism evidence="2 3">
    <name type="scientific">Lupinus angustifolius</name>
    <name type="common">Narrow-leaved blue lupine</name>
    <dbReference type="NCBI Taxonomy" id="3871"/>
    <lineage>
        <taxon>Eukaryota</taxon>
        <taxon>Viridiplantae</taxon>
        <taxon>Streptophyta</taxon>
        <taxon>Embryophyta</taxon>
        <taxon>Tracheophyta</taxon>
        <taxon>Spermatophyta</taxon>
        <taxon>Magnoliopsida</taxon>
        <taxon>eudicotyledons</taxon>
        <taxon>Gunneridae</taxon>
        <taxon>Pentapetalae</taxon>
        <taxon>rosids</taxon>
        <taxon>fabids</taxon>
        <taxon>Fabales</taxon>
        <taxon>Fabaceae</taxon>
        <taxon>Papilionoideae</taxon>
        <taxon>50 kb inversion clade</taxon>
        <taxon>genistoids sensu lato</taxon>
        <taxon>core genistoids</taxon>
        <taxon>Genisteae</taxon>
        <taxon>Lupinus</taxon>
    </lineage>
</organism>
<evidence type="ECO:0000313" key="2">
    <source>
        <dbReference type="EMBL" id="OIW07247.1"/>
    </source>
</evidence>
<dbReference type="Gramene" id="OIW07247">
    <property type="protein sequence ID" value="OIW07247"/>
    <property type="gene ID" value="TanjilG_08362"/>
</dbReference>
<gene>
    <name evidence="2" type="ORF">TanjilG_08362</name>
</gene>
<feature type="domain" description="Copine C-terminal" evidence="1">
    <location>
        <begin position="10"/>
        <end position="55"/>
    </location>
</feature>
<dbReference type="Pfam" id="PF07002">
    <property type="entry name" value="Copine"/>
    <property type="match status" value="1"/>
</dbReference>
<dbReference type="STRING" id="3871.A0A1J7H2Z9"/>
<dbReference type="Proteomes" id="UP000188354">
    <property type="component" value="Chromosome LG08"/>
</dbReference>
<dbReference type="InterPro" id="IPR010734">
    <property type="entry name" value="Copine_C"/>
</dbReference>
<evidence type="ECO:0000259" key="1">
    <source>
        <dbReference type="Pfam" id="PF07002"/>
    </source>
</evidence>
<sequence>MHKLHMIKMSSVSIRPDEIIYNGFEEVLSRYRVIVPHIRLAGRTSFASVIEMVVDI</sequence>
<dbReference type="PANTHER" id="PTHR45751:SF29">
    <property type="entry name" value="E3 UBIQUITIN-PROTEIN LIGASE RGLG2"/>
    <property type="match status" value="1"/>
</dbReference>
<dbReference type="AlphaFoldDB" id="A0A1J7H2Z9"/>
<keyword evidence="3" id="KW-1185">Reference proteome</keyword>
<dbReference type="PANTHER" id="PTHR45751">
    <property type="entry name" value="COPINE FAMILY PROTEIN 1"/>
    <property type="match status" value="1"/>
</dbReference>
<dbReference type="EMBL" id="CM007368">
    <property type="protein sequence ID" value="OIW07247.1"/>
    <property type="molecule type" value="Genomic_DNA"/>
</dbReference>
<protein>
    <recommendedName>
        <fullName evidence="1">Copine C-terminal domain-containing protein</fullName>
    </recommendedName>
</protein>
<reference evidence="2 3" key="1">
    <citation type="journal article" date="2017" name="Plant Biotechnol. J.">
        <title>A comprehensive draft genome sequence for lupin (Lupinus angustifolius), an emerging health food: insights into plant-microbe interactions and legume evolution.</title>
        <authorList>
            <person name="Hane J.K."/>
            <person name="Ming Y."/>
            <person name="Kamphuis L.G."/>
            <person name="Nelson M.N."/>
            <person name="Garg G."/>
            <person name="Atkins C.A."/>
            <person name="Bayer P.E."/>
            <person name="Bravo A."/>
            <person name="Bringans S."/>
            <person name="Cannon S."/>
            <person name="Edwards D."/>
            <person name="Foley R."/>
            <person name="Gao L.L."/>
            <person name="Harrison M.J."/>
            <person name="Huang W."/>
            <person name="Hurgobin B."/>
            <person name="Li S."/>
            <person name="Liu C.W."/>
            <person name="McGrath A."/>
            <person name="Morahan G."/>
            <person name="Murray J."/>
            <person name="Weller J."/>
            <person name="Jian J."/>
            <person name="Singh K.B."/>
        </authorList>
    </citation>
    <scope>NUCLEOTIDE SEQUENCE [LARGE SCALE GENOMIC DNA]</scope>
    <source>
        <strain evidence="3">cv. Tanjil</strain>
        <tissue evidence="2">Whole plant</tissue>
    </source>
</reference>
<dbReference type="InterPro" id="IPR052079">
    <property type="entry name" value="E3_ligase/Copine_domain"/>
</dbReference>